<evidence type="ECO:0000256" key="1">
    <source>
        <dbReference type="ARBA" id="ARBA00010466"/>
    </source>
</evidence>
<feature type="domain" description="CggR N-terminal DNA binding" evidence="6">
    <location>
        <begin position="18"/>
        <end position="88"/>
    </location>
</feature>
<dbReference type="STRING" id="150248.SAMN05216169_105211"/>
<organism evidence="7 8">
    <name type="scientific">Anoxybacillus pushchinoensis</name>
    <dbReference type="NCBI Taxonomy" id="150248"/>
    <lineage>
        <taxon>Bacteria</taxon>
        <taxon>Bacillati</taxon>
        <taxon>Bacillota</taxon>
        <taxon>Bacilli</taxon>
        <taxon>Bacillales</taxon>
        <taxon>Anoxybacillaceae</taxon>
        <taxon>Anoxybacillus</taxon>
    </lineage>
</organism>
<dbReference type="GO" id="GO:0003677">
    <property type="term" value="F:DNA binding"/>
    <property type="evidence" value="ECO:0007669"/>
    <property type="project" value="UniProtKB-KW"/>
</dbReference>
<comment type="similarity">
    <text evidence="1">Belongs to the SorC transcriptional regulatory family.</text>
</comment>
<evidence type="ECO:0000259" key="5">
    <source>
        <dbReference type="Pfam" id="PF04198"/>
    </source>
</evidence>
<dbReference type="AlphaFoldDB" id="A0A1I0TWW9"/>
<dbReference type="Pfam" id="PF21715">
    <property type="entry name" value="CggR_N"/>
    <property type="match status" value="1"/>
</dbReference>
<dbReference type="InterPro" id="IPR037171">
    <property type="entry name" value="NagB/RpiA_transferase-like"/>
</dbReference>
<dbReference type="InterPro" id="IPR036390">
    <property type="entry name" value="WH_DNA-bd_sf"/>
</dbReference>
<dbReference type="Pfam" id="PF04198">
    <property type="entry name" value="Sugar-bind"/>
    <property type="match status" value="1"/>
</dbReference>
<dbReference type="InterPro" id="IPR048715">
    <property type="entry name" value="CggR_N"/>
</dbReference>
<name>A0A1I0TWW9_9BACL</name>
<dbReference type="InterPro" id="IPR036388">
    <property type="entry name" value="WH-like_DNA-bd_sf"/>
</dbReference>
<evidence type="ECO:0000313" key="8">
    <source>
        <dbReference type="Proteomes" id="UP000198979"/>
    </source>
</evidence>
<dbReference type="SUPFAM" id="SSF100950">
    <property type="entry name" value="NagB/RpiA/CoA transferase-like"/>
    <property type="match status" value="1"/>
</dbReference>
<sequence>MRQWIDVQRKLLPDLLAIMQKRYEILQHIRLMQPIGRRTLALNLGISERVLRSEVQFLKEQNLLDITAAGMRITSDGHDVLMQLEDMMREVLGLKELERKIKQRLPVADVIVVAGDSDQSPWVKREMGRACVSRIKHSLTGNAIVAVTGGTTLAAVAEMMTPDMKYRDVLFVPARGGLGEDVTNQANTICARMAEKAMGHYRLLHVPDQLSAEAYHSIIEEPAIKEVLDLIKSSTIVIHGIGDAKTMAERRKTPPEDMEKIEQNEAVAEAFGYYFNQHGEVVHKVNTVGIQLEDVRHVPCVIAVAGGASKAKAIQAYMKQAHQCILITDEGAAKQLVRDDSSL</sequence>
<evidence type="ECO:0000256" key="2">
    <source>
        <dbReference type="ARBA" id="ARBA00023015"/>
    </source>
</evidence>
<evidence type="ECO:0000313" key="7">
    <source>
        <dbReference type="EMBL" id="SFA56258.1"/>
    </source>
</evidence>
<feature type="domain" description="Sugar-binding" evidence="5">
    <location>
        <begin position="91"/>
        <end position="337"/>
    </location>
</feature>
<dbReference type="GO" id="GO:0030246">
    <property type="term" value="F:carbohydrate binding"/>
    <property type="evidence" value="ECO:0007669"/>
    <property type="project" value="InterPro"/>
</dbReference>
<dbReference type="PANTHER" id="PTHR34294">
    <property type="entry name" value="TRANSCRIPTIONAL REGULATOR-RELATED"/>
    <property type="match status" value="1"/>
</dbReference>
<dbReference type="Proteomes" id="UP000198979">
    <property type="component" value="Unassembled WGS sequence"/>
</dbReference>
<dbReference type="Gene3D" id="3.40.50.1360">
    <property type="match status" value="1"/>
</dbReference>
<gene>
    <name evidence="7" type="ORF">SAMN05216169_105211</name>
</gene>
<dbReference type="Gene3D" id="1.10.10.10">
    <property type="entry name" value="Winged helix-like DNA-binding domain superfamily/Winged helix DNA-binding domain"/>
    <property type="match status" value="1"/>
</dbReference>
<evidence type="ECO:0000256" key="4">
    <source>
        <dbReference type="ARBA" id="ARBA00023163"/>
    </source>
</evidence>
<evidence type="ECO:0000259" key="6">
    <source>
        <dbReference type="Pfam" id="PF21715"/>
    </source>
</evidence>
<reference evidence="8" key="1">
    <citation type="submission" date="2016-10" db="EMBL/GenBank/DDBJ databases">
        <authorList>
            <person name="Varghese N."/>
            <person name="Submissions S."/>
        </authorList>
    </citation>
    <scope>NUCLEOTIDE SEQUENCE [LARGE SCALE GENOMIC DNA]</scope>
    <source>
        <strain evidence="8">K1</strain>
    </source>
</reference>
<dbReference type="SUPFAM" id="SSF46785">
    <property type="entry name" value="Winged helix' DNA-binding domain"/>
    <property type="match status" value="1"/>
</dbReference>
<keyword evidence="8" id="KW-1185">Reference proteome</keyword>
<accession>A0A1I0TWW9</accession>
<dbReference type="RefSeq" id="WP_091704428.1">
    <property type="nucleotide sequence ID" value="NZ_FOJQ01000052.1"/>
</dbReference>
<protein>
    <submittedName>
        <fullName evidence="7">Central glycolytic genes regulator</fullName>
    </submittedName>
</protein>
<dbReference type="EMBL" id="FOJQ01000052">
    <property type="protein sequence ID" value="SFA56258.1"/>
    <property type="molecule type" value="Genomic_DNA"/>
</dbReference>
<keyword evidence="4" id="KW-0804">Transcription</keyword>
<proteinExistence type="inferred from homology"/>
<keyword evidence="3" id="KW-0238">DNA-binding</keyword>
<dbReference type="PANTHER" id="PTHR34294:SF5">
    <property type="entry name" value="CENTRAL GLYCOLYTIC GENES REGULATOR"/>
    <property type="match status" value="1"/>
</dbReference>
<dbReference type="InterPro" id="IPR007324">
    <property type="entry name" value="Sugar-bd_dom_put"/>
</dbReference>
<dbReference type="InterPro" id="IPR051054">
    <property type="entry name" value="SorC_transcr_regulators"/>
</dbReference>
<keyword evidence="2" id="KW-0805">Transcription regulation</keyword>
<dbReference type="OrthoDB" id="9793820at2"/>
<evidence type="ECO:0000256" key="3">
    <source>
        <dbReference type="ARBA" id="ARBA00023125"/>
    </source>
</evidence>